<proteinExistence type="predicted"/>
<organism evidence="1 2">
    <name type="scientific">Actinomadura geliboluensis</name>
    <dbReference type="NCBI Taxonomy" id="882440"/>
    <lineage>
        <taxon>Bacteria</taxon>
        <taxon>Bacillati</taxon>
        <taxon>Actinomycetota</taxon>
        <taxon>Actinomycetes</taxon>
        <taxon>Streptosporangiales</taxon>
        <taxon>Thermomonosporaceae</taxon>
        <taxon>Actinomadura</taxon>
    </lineage>
</organism>
<reference evidence="1 2" key="1">
    <citation type="submission" date="2019-05" db="EMBL/GenBank/DDBJ databases">
        <title>Draft genome sequence of Actinomadura geliboluensis A8036.</title>
        <authorList>
            <person name="Saricaoglu S."/>
            <person name="Isik K."/>
        </authorList>
    </citation>
    <scope>NUCLEOTIDE SEQUENCE [LARGE SCALE GENOMIC DNA]</scope>
    <source>
        <strain evidence="1 2">A8036</strain>
    </source>
</reference>
<evidence type="ECO:0000313" key="1">
    <source>
        <dbReference type="EMBL" id="TMR32737.1"/>
    </source>
</evidence>
<dbReference type="EMBL" id="VCKZ01000256">
    <property type="protein sequence ID" value="TMR32737.1"/>
    <property type="molecule type" value="Genomic_DNA"/>
</dbReference>
<dbReference type="AlphaFoldDB" id="A0A5S4GIC0"/>
<name>A0A5S4GIC0_9ACTN</name>
<sequence length="110" mass="11102">MTSTGGSTKMATDHLTATSGRRSFLTALDQAVRERGGMSCGIVARSGTPVLHVINAQAPHTFTEIGADFIAGAWVFTWAGTGKSIGAADAPAAVADTIAHAVGAHAGIRP</sequence>
<dbReference type="Proteomes" id="UP000305238">
    <property type="component" value="Unassembled WGS sequence"/>
</dbReference>
<accession>A0A5S4GIC0</accession>
<comment type="caution">
    <text evidence="1">The sequence shown here is derived from an EMBL/GenBank/DDBJ whole genome shotgun (WGS) entry which is preliminary data.</text>
</comment>
<keyword evidence="2" id="KW-1185">Reference proteome</keyword>
<gene>
    <name evidence="1" type="ORF">ETD96_28915</name>
</gene>
<evidence type="ECO:0000313" key="2">
    <source>
        <dbReference type="Proteomes" id="UP000305238"/>
    </source>
</evidence>
<dbReference type="OrthoDB" id="3480344at2"/>
<protein>
    <submittedName>
        <fullName evidence="1">Uncharacterized protein</fullName>
    </submittedName>
</protein>
<dbReference type="RefSeq" id="WP_138639658.1">
    <property type="nucleotide sequence ID" value="NZ_JASWDG010000070.1"/>
</dbReference>